<evidence type="ECO:0008006" key="3">
    <source>
        <dbReference type="Google" id="ProtNLM"/>
    </source>
</evidence>
<reference evidence="1 2" key="1">
    <citation type="journal article" date="2014" name="Nat. Genet.">
        <title>Genome sequence of the hot pepper provides insights into the evolution of pungency in Capsicum species.</title>
        <authorList>
            <person name="Kim S."/>
            <person name="Park M."/>
            <person name="Yeom S.I."/>
            <person name="Kim Y.M."/>
            <person name="Lee J.M."/>
            <person name="Lee H.A."/>
            <person name="Seo E."/>
            <person name="Choi J."/>
            <person name="Cheong K."/>
            <person name="Kim K.T."/>
            <person name="Jung K."/>
            <person name="Lee G.W."/>
            <person name="Oh S.K."/>
            <person name="Bae C."/>
            <person name="Kim S.B."/>
            <person name="Lee H.Y."/>
            <person name="Kim S.Y."/>
            <person name="Kim M.S."/>
            <person name="Kang B.C."/>
            <person name="Jo Y.D."/>
            <person name="Yang H.B."/>
            <person name="Jeong H.J."/>
            <person name="Kang W.H."/>
            <person name="Kwon J.K."/>
            <person name="Shin C."/>
            <person name="Lim J.Y."/>
            <person name="Park J.H."/>
            <person name="Huh J.H."/>
            <person name="Kim J.S."/>
            <person name="Kim B.D."/>
            <person name="Cohen O."/>
            <person name="Paran I."/>
            <person name="Suh M.C."/>
            <person name="Lee S.B."/>
            <person name="Kim Y.K."/>
            <person name="Shin Y."/>
            <person name="Noh S.J."/>
            <person name="Park J."/>
            <person name="Seo Y.S."/>
            <person name="Kwon S.Y."/>
            <person name="Kim H.A."/>
            <person name="Park J.M."/>
            <person name="Kim H.J."/>
            <person name="Choi S.B."/>
            <person name="Bosland P.W."/>
            <person name="Reeves G."/>
            <person name="Jo S.H."/>
            <person name="Lee B.W."/>
            <person name="Cho H.T."/>
            <person name="Choi H.S."/>
            <person name="Lee M.S."/>
            <person name="Yu Y."/>
            <person name="Do Choi Y."/>
            <person name="Park B.S."/>
            <person name="van Deynze A."/>
            <person name="Ashrafi H."/>
            <person name="Hill T."/>
            <person name="Kim W.T."/>
            <person name="Pai H.S."/>
            <person name="Ahn H.K."/>
            <person name="Yeam I."/>
            <person name="Giovannoni J.J."/>
            <person name="Rose J.K."/>
            <person name="Sorensen I."/>
            <person name="Lee S.J."/>
            <person name="Kim R.W."/>
            <person name="Choi I.Y."/>
            <person name="Choi B.S."/>
            <person name="Lim J.S."/>
            <person name="Lee Y.H."/>
            <person name="Choi D."/>
        </authorList>
    </citation>
    <scope>NUCLEOTIDE SEQUENCE [LARGE SCALE GENOMIC DNA]</scope>
    <source>
        <strain evidence="2">cv. CM334</strain>
    </source>
</reference>
<evidence type="ECO:0000313" key="1">
    <source>
        <dbReference type="EMBL" id="PHT75302.1"/>
    </source>
</evidence>
<dbReference type="AlphaFoldDB" id="A0A2G2YZW6"/>
<dbReference type="Proteomes" id="UP000222542">
    <property type="component" value="Unassembled WGS sequence"/>
</dbReference>
<accession>A0A2G2YZW6</accession>
<dbReference type="Gramene" id="PHT75302">
    <property type="protein sequence ID" value="PHT75302"/>
    <property type="gene ID" value="T459_18824"/>
</dbReference>
<gene>
    <name evidence="1" type="ORF">T459_18824</name>
</gene>
<evidence type="ECO:0000313" key="2">
    <source>
        <dbReference type="Proteomes" id="UP000222542"/>
    </source>
</evidence>
<comment type="caution">
    <text evidence="1">The sequence shown here is derived from an EMBL/GenBank/DDBJ whole genome shotgun (WGS) entry which is preliminary data.</text>
</comment>
<reference evidence="1 2" key="2">
    <citation type="journal article" date="2017" name="Genome Biol.">
        <title>New reference genome sequences of hot pepper reveal the massive evolution of plant disease-resistance genes by retroduplication.</title>
        <authorList>
            <person name="Kim S."/>
            <person name="Park J."/>
            <person name="Yeom S.I."/>
            <person name="Kim Y.M."/>
            <person name="Seo E."/>
            <person name="Kim K.T."/>
            <person name="Kim M.S."/>
            <person name="Lee J.M."/>
            <person name="Cheong K."/>
            <person name="Shin H.S."/>
            <person name="Kim S.B."/>
            <person name="Han K."/>
            <person name="Lee J."/>
            <person name="Park M."/>
            <person name="Lee H.A."/>
            <person name="Lee H.Y."/>
            <person name="Lee Y."/>
            <person name="Oh S."/>
            <person name="Lee J.H."/>
            <person name="Choi E."/>
            <person name="Choi E."/>
            <person name="Lee S.E."/>
            <person name="Jeon J."/>
            <person name="Kim H."/>
            <person name="Choi G."/>
            <person name="Song H."/>
            <person name="Lee J."/>
            <person name="Lee S.C."/>
            <person name="Kwon J.K."/>
            <person name="Lee H.Y."/>
            <person name="Koo N."/>
            <person name="Hong Y."/>
            <person name="Kim R.W."/>
            <person name="Kang W.H."/>
            <person name="Huh J.H."/>
            <person name="Kang B.C."/>
            <person name="Yang T.J."/>
            <person name="Lee Y.H."/>
            <person name="Bennetzen J.L."/>
            <person name="Choi D."/>
        </authorList>
    </citation>
    <scope>NUCLEOTIDE SEQUENCE [LARGE SCALE GENOMIC DNA]</scope>
    <source>
        <strain evidence="2">cv. CM334</strain>
    </source>
</reference>
<sequence length="155" mass="17220">MNILFHPLTPLMLWNMSIDPTKLLDPPMPSYTLTIYNLYLFEKSKFKDYDSLLGNRFTSWQARANHLASVLENGDAISANGTLVRPHEEHVSEVDNKNVPVTSAHFIGQAHPGSNPGALVKVGAASAPQPMLMHLLHTEQVKSYLLIDTGSDLVW</sequence>
<dbReference type="EMBL" id="AYRZ02000007">
    <property type="protein sequence ID" value="PHT75302.1"/>
    <property type="molecule type" value="Genomic_DNA"/>
</dbReference>
<proteinExistence type="predicted"/>
<keyword evidence="2" id="KW-1185">Reference proteome</keyword>
<organism evidence="1 2">
    <name type="scientific">Capsicum annuum</name>
    <name type="common">Capsicum pepper</name>
    <dbReference type="NCBI Taxonomy" id="4072"/>
    <lineage>
        <taxon>Eukaryota</taxon>
        <taxon>Viridiplantae</taxon>
        <taxon>Streptophyta</taxon>
        <taxon>Embryophyta</taxon>
        <taxon>Tracheophyta</taxon>
        <taxon>Spermatophyta</taxon>
        <taxon>Magnoliopsida</taxon>
        <taxon>eudicotyledons</taxon>
        <taxon>Gunneridae</taxon>
        <taxon>Pentapetalae</taxon>
        <taxon>asterids</taxon>
        <taxon>lamiids</taxon>
        <taxon>Solanales</taxon>
        <taxon>Solanaceae</taxon>
        <taxon>Solanoideae</taxon>
        <taxon>Capsiceae</taxon>
        <taxon>Capsicum</taxon>
    </lineage>
</organism>
<protein>
    <recommendedName>
        <fullName evidence="3">Peptidase A1 domain-containing protein</fullName>
    </recommendedName>
</protein>
<name>A0A2G2YZW6_CAPAN</name>